<keyword evidence="2" id="KW-1185">Reference proteome</keyword>
<sequence length="29" mass="3021">MSGTALQKLAFVLLFLLQMGAALGWLGGL</sequence>
<gene>
    <name evidence="1" type="ORF">ROJ8625_03583</name>
</gene>
<dbReference type="EMBL" id="FWFK01000007">
    <property type="protein sequence ID" value="SLN68845.1"/>
    <property type="molecule type" value="Genomic_DNA"/>
</dbReference>
<protein>
    <submittedName>
        <fullName evidence="1">Uncharacterized protein</fullName>
    </submittedName>
</protein>
<evidence type="ECO:0000313" key="2">
    <source>
        <dbReference type="Proteomes" id="UP000193570"/>
    </source>
</evidence>
<reference evidence="1 2" key="1">
    <citation type="submission" date="2017-03" db="EMBL/GenBank/DDBJ databases">
        <authorList>
            <person name="Afonso C.L."/>
            <person name="Miller P.J."/>
            <person name="Scott M.A."/>
            <person name="Spackman E."/>
            <person name="Goraichik I."/>
            <person name="Dimitrov K.M."/>
            <person name="Suarez D.L."/>
            <person name="Swayne D.E."/>
        </authorList>
    </citation>
    <scope>NUCLEOTIDE SEQUENCE [LARGE SCALE GENOMIC DNA]</scope>
    <source>
        <strain evidence="1 2">CECT 8625</strain>
    </source>
</reference>
<evidence type="ECO:0000313" key="1">
    <source>
        <dbReference type="EMBL" id="SLN68845.1"/>
    </source>
</evidence>
<organism evidence="1 2">
    <name type="scientific">Roseivivax jejudonensis</name>
    <dbReference type="NCBI Taxonomy" id="1529041"/>
    <lineage>
        <taxon>Bacteria</taxon>
        <taxon>Pseudomonadati</taxon>
        <taxon>Pseudomonadota</taxon>
        <taxon>Alphaproteobacteria</taxon>
        <taxon>Rhodobacterales</taxon>
        <taxon>Roseobacteraceae</taxon>
        <taxon>Roseivivax</taxon>
    </lineage>
</organism>
<dbReference type="AlphaFoldDB" id="A0A1X7A3B9"/>
<proteinExistence type="predicted"/>
<accession>A0A1X7A3B9</accession>
<dbReference type="Proteomes" id="UP000193570">
    <property type="component" value="Unassembled WGS sequence"/>
</dbReference>
<name>A0A1X7A3B9_9RHOB</name>